<sequence>MRSSSVFCSFSSTVLRMASSFSLLSALISARLVAVAVRMPSICRSTTASRSFKVRCKISCRPVSPAVSSASRLSCCSHAALCADTDFPTAASVSPRKERSSAMRSPRSLSPSSLDRLDIATIMTPSRRSPAATPITR</sequence>
<dbReference type="AlphaFoldDB" id="A0A644ZT96"/>
<reference evidence="2" key="1">
    <citation type="submission" date="2019-08" db="EMBL/GenBank/DDBJ databases">
        <authorList>
            <person name="Kucharzyk K."/>
            <person name="Murdoch R.W."/>
            <person name="Higgins S."/>
            <person name="Loffler F."/>
        </authorList>
    </citation>
    <scope>NUCLEOTIDE SEQUENCE</scope>
</reference>
<accession>A0A644ZT96</accession>
<organism evidence="2">
    <name type="scientific">bioreactor metagenome</name>
    <dbReference type="NCBI Taxonomy" id="1076179"/>
    <lineage>
        <taxon>unclassified sequences</taxon>
        <taxon>metagenomes</taxon>
        <taxon>ecological metagenomes</taxon>
    </lineage>
</organism>
<evidence type="ECO:0000256" key="1">
    <source>
        <dbReference type="SAM" id="MobiDB-lite"/>
    </source>
</evidence>
<dbReference type="EMBL" id="VSSQ01009984">
    <property type="protein sequence ID" value="MPM43121.1"/>
    <property type="molecule type" value="Genomic_DNA"/>
</dbReference>
<comment type="caution">
    <text evidence="2">The sequence shown here is derived from an EMBL/GenBank/DDBJ whole genome shotgun (WGS) entry which is preliminary data.</text>
</comment>
<evidence type="ECO:0000313" key="2">
    <source>
        <dbReference type="EMBL" id="MPM43121.1"/>
    </source>
</evidence>
<feature type="compositionally biased region" description="Low complexity" evidence="1">
    <location>
        <begin position="102"/>
        <end position="114"/>
    </location>
</feature>
<feature type="region of interest" description="Disordered" evidence="1">
    <location>
        <begin position="90"/>
        <end position="115"/>
    </location>
</feature>
<protein>
    <submittedName>
        <fullName evidence="2">Uncharacterized protein</fullName>
    </submittedName>
</protein>
<gene>
    <name evidence="2" type="ORF">SDC9_89794</name>
</gene>
<name>A0A644ZT96_9ZZZZ</name>
<proteinExistence type="predicted"/>